<evidence type="ECO:0000259" key="1">
    <source>
        <dbReference type="SMART" id="SM00978"/>
    </source>
</evidence>
<reference evidence="2 3" key="2">
    <citation type="journal article" date="2016" name="Science">
        <title>A bacterium that degrades and assimilates poly(ethylene terephthalate).</title>
        <authorList>
            <person name="Yoshida S."/>
            <person name="Hiraga K."/>
            <person name="Takehana T."/>
            <person name="Taniguchi I."/>
            <person name="Yamaji H."/>
            <person name="Maeda Y."/>
            <person name="Toyohara K."/>
            <person name="Miyamoto K."/>
            <person name="Kimura Y."/>
            <person name="Oda K."/>
        </authorList>
    </citation>
    <scope>NUCLEOTIDE SEQUENCE [LARGE SCALE GENOMIC DNA]</scope>
    <source>
        <strain evidence="3">NBRC 110686 / TISTR 2288 / 201-F6</strain>
    </source>
</reference>
<reference evidence="3" key="1">
    <citation type="submission" date="2015-07" db="EMBL/GenBank/DDBJ databases">
        <title>Discovery of a poly(ethylene terephthalate assimilation.</title>
        <authorList>
            <person name="Yoshida S."/>
            <person name="Hiraga K."/>
            <person name="Takehana T."/>
            <person name="Taniguchi I."/>
            <person name="Yamaji H."/>
            <person name="Maeda Y."/>
            <person name="Toyohara K."/>
            <person name="Miyamoto K."/>
            <person name="Kimura Y."/>
            <person name="Oda K."/>
        </authorList>
    </citation>
    <scope>NUCLEOTIDE SEQUENCE [LARGE SCALE GENOMIC DNA]</scope>
    <source>
        <strain evidence="3">NBRC 110686 / TISTR 2288 / 201-F6</strain>
    </source>
</reference>
<organism evidence="2 3">
    <name type="scientific">Piscinibacter sakaiensis</name>
    <name type="common">Ideonella sakaiensis</name>
    <dbReference type="NCBI Taxonomy" id="1547922"/>
    <lineage>
        <taxon>Bacteria</taxon>
        <taxon>Pseudomonadati</taxon>
        <taxon>Pseudomonadota</taxon>
        <taxon>Betaproteobacteria</taxon>
        <taxon>Burkholderiales</taxon>
        <taxon>Sphaerotilaceae</taxon>
        <taxon>Piscinibacter</taxon>
    </lineage>
</organism>
<protein>
    <submittedName>
        <fullName evidence="2">Putative membrane protein</fullName>
    </submittedName>
</protein>
<dbReference type="PANTHER" id="PTHR41542:SF1">
    <property type="entry name" value="BLL5807 PROTEIN"/>
    <property type="match status" value="1"/>
</dbReference>
<proteinExistence type="predicted"/>
<gene>
    <name evidence="2" type="ORF">ISF6_0917</name>
</gene>
<comment type="caution">
    <text evidence="2">The sequence shown here is derived from an EMBL/GenBank/DDBJ whole genome shotgun (WGS) entry which is preliminary data.</text>
</comment>
<accession>A0A0K8NY66</accession>
<dbReference type="InterPro" id="IPR007379">
    <property type="entry name" value="Tim44-like_dom"/>
</dbReference>
<dbReference type="Proteomes" id="UP000037660">
    <property type="component" value="Unassembled WGS sequence"/>
</dbReference>
<keyword evidence="3" id="KW-1185">Reference proteome</keyword>
<dbReference type="SMART" id="SM00978">
    <property type="entry name" value="Tim44"/>
    <property type="match status" value="1"/>
</dbReference>
<dbReference type="STRING" id="1547922.ISF6_0917"/>
<dbReference type="InterPro" id="IPR032710">
    <property type="entry name" value="NTF2-like_dom_sf"/>
</dbReference>
<dbReference type="AlphaFoldDB" id="A0A0K8NY66"/>
<evidence type="ECO:0000313" key="3">
    <source>
        <dbReference type="Proteomes" id="UP000037660"/>
    </source>
</evidence>
<dbReference type="SUPFAM" id="SSF54427">
    <property type="entry name" value="NTF2-like"/>
    <property type="match status" value="1"/>
</dbReference>
<dbReference type="PANTHER" id="PTHR41542">
    <property type="entry name" value="BLL5807 PROTEIN"/>
    <property type="match status" value="1"/>
</dbReference>
<evidence type="ECO:0000313" key="2">
    <source>
        <dbReference type="EMBL" id="GAP35326.1"/>
    </source>
</evidence>
<dbReference type="EMBL" id="BBYR01000017">
    <property type="protein sequence ID" value="GAP35326.1"/>
    <property type="molecule type" value="Genomic_DNA"/>
</dbReference>
<feature type="domain" description="Tim44-like" evidence="1">
    <location>
        <begin position="28"/>
        <end position="161"/>
    </location>
</feature>
<name>A0A0K8NY66_PISS1</name>
<sequence>MLMPGLLVLGRQAVSWMGRGGALRRLGRRRPARAAVPAGLDVAHLLAAAREQFLRLQAAWDAGDMDTLGALTTPQMLEDLRAGRAGAEGPVGRTDVLSLQARLLGFDAVDQGWLAAIEFSGLLRESPDAPAPVAFRELWLLLREHPADPTAPAWRLARQQALF</sequence>